<comment type="caution">
    <text evidence="2">The sequence shown here is derived from an EMBL/GenBank/DDBJ whole genome shotgun (WGS) entry which is preliminary data.</text>
</comment>
<gene>
    <name evidence="2" type="ORF">HJ536_01995</name>
</gene>
<evidence type="ECO:0000313" key="3">
    <source>
        <dbReference type="Proteomes" id="UP000592216"/>
    </source>
</evidence>
<reference evidence="2 3" key="1">
    <citation type="submission" date="2020-04" db="EMBL/GenBank/DDBJ databases">
        <title>Donghicola sp., a member of the Rhodobacteraceae family isolated from mangrove forest in Thailand.</title>
        <authorList>
            <person name="Charoenyingcharoen P."/>
            <person name="Yukphan P."/>
        </authorList>
    </citation>
    <scope>NUCLEOTIDE SEQUENCE [LARGE SCALE GENOMIC DNA]</scope>
    <source>
        <strain evidence="2 3">B5-SW-15</strain>
    </source>
</reference>
<dbReference type="Gene3D" id="3.30.10.10">
    <property type="entry name" value="Trypsin Inhibitor V, subunit A"/>
    <property type="match status" value="1"/>
</dbReference>
<feature type="signal peptide" evidence="1">
    <location>
        <begin position="1"/>
        <end position="17"/>
    </location>
</feature>
<dbReference type="Pfam" id="PF11720">
    <property type="entry name" value="Inhibitor_I78"/>
    <property type="match status" value="1"/>
</dbReference>
<sequence>MKTSVLLIAVLALSSCAKTKEVAGDVIGVINPWKDQNTIADTCGSENQQHLIGHHISEFDADTQKGPVRVLGMNDIYTEDYRPERLNIFLDEEGNIVNLYCQ</sequence>
<accession>A0A850PY15</accession>
<dbReference type="Proteomes" id="UP000592216">
    <property type="component" value="Unassembled WGS sequence"/>
</dbReference>
<dbReference type="PROSITE" id="PS51257">
    <property type="entry name" value="PROKAR_LIPOPROTEIN"/>
    <property type="match status" value="1"/>
</dbReference>
<evidence type="ECO:0008006" key="4">
    <source>
        <dbReference type="Google" id="ProtNLM"/>
    </source>
</evidence>
<evidence type="ECO:0000256" key="1">
    <source>
        <dbReference type="SAM" id="SignalP"/>
    </source>
</evidence>
<feature type="chain" id="PRO_5032566968" description="Peptidase inhibitor I78 family protein" evidence="1">
    <location>
        <begin position="18"/>
        <end position="102"/>
    </location>
</feature>
<evidence type="ECO:0000313" key="2">
    <source>
        <dbReference type="EMBL" id="NVO22117.1"/>
    </source>
</evidence>
<dbReference type="InterPro" id="IPR021719">
    <property type="entry name" value="Prot_inh_I78"/>
</dbReference>
<dbReference type="AlphaFoldDB" id="A0A850PY15"/>
<protein>
    <recommendedName>
        <fullName evidence="4">Peptidase inhibitor I78 family protein</fullName>
    </recommendedName>
</protein>
<dbReference type="EMBL" id="JABCJE010000001">
    <property type="protein sequence ID" value="NVO22117.1"/>
    <property type="molecule type" value="Genomic_DNA"/>
</dbReference>
<proteinExistence type="predicted"/>
<dbReference type="RefSeq" id="WP_177156482.1">
    <property type="nucleotide sequence ID" value="NZ_JABCJE010000001.1"/>
</dbReference>
<organism evidence="2 3">
    <name type="scientific">Donghicola mangrovi</name>
    <dbReference type="NCBI Taxonomy" id="2729614"/>
    <lineage>
        <taxon>Bacteria</taxon>
        <taxon>Pseudomonadati</taxon>
        <taxon>Pseudomonadota</taxon>
        <taxon>Alphaproteobacteria</taxon>
        <taxon>Rhodobacterales</taxon>
        <taxon>Roseobacteraceae</taxon>
        <taxon>Donghicola</taxon>
    </lineage>
</organism>
<name>A0A850PY15_9RHOB</name>
<keyword evidence="1" id="KW-0732">Signal</keyword>